<name>A0AAP5QBD4_9BURK</name>
<reference evidence="2" key="1">
    <citation type="submission" date="2022-08" db="EMBL/GenBank/DDBJ databases">
        <authorList>
            <person name="Kim S.-J."/>
        </authorList>
    </citation>
    <scope>NUCLEOTIDE SEQUENCE</scope>
    <source>
        <strain evidence="2">KJ</strain>
    </source>
</reference>
<evidence type="ECO:0008006" key="4">
    <source>
        <dbReference type="Google" id="ProtNLM"/>
    </source>
</evidence>
<dbReference type="RefSeq" id="WP_315697210.1">
    <property type="nucleotide sequence ID" value="NZ_JANSLM010000008.1"/>
</dbReference>
<feature type="chain" id="PRO_5042822319" description="Lipoprotein" evidence="1">
    <location>
        <begin position="22"/>
        <end position="149"/>
    </location>
</feature>
<organism evidence="2 3">
    <name type="scientific">Paraburkholderia fungorum</name>
    <dbReference type="NCBI Taxonomy" id="134537"/>
    <lineage>
        <taxon>Bacteria</taxon>
        <taxon>Pseudomonadati</taxon>
        <taxon>Pseudomonadota</taxon>
        <taxon>Betaproteobacteria</taxon>
        <taxon>Burkholderiales</taxon>
        <taxon>Burkholderiaceae</taxon>
        <taxon>Paraburkholderia</taxon>
    </lineage>
</organism>
<evidence type="ECO:0000256" key="1">
    <source>
        <dbReference type="SAM" id="SignalP"/>
    </source>
</evidence>
<proteinExistence type="predicted"/>
<dbReference type="Proteomes" id="UP001246473">
    <property type="component" value="Unassembled WGS sequence"/>
</dbReference>
<evidence type="ECO:0000313" key="2">
    <source>
        <dbReference type="EMBL" id="MDT8840351.1"/>
    </source>
</evidence>
<dbReference type="AlphaFoldDB" id="A0AAP5QBD4"/>
<dbReference type="EMBL" id="JANSLM010000008">
    <property type="protein sequence ID" value="MDT8840351.1"/>
    <property type="molecule type" value="Genomic_DNA"/>
</dbReference>
<dbReference type="PROSITE" id="PS51257">
    <property type="entry name" value="PROKAR_LIPOPROTEIN"/>
    <property type="match status" value="1"/>
</dbReference>
<keyword evidence="1" id="KW-0732">Signal</keyword>
<feature type="signal peptide" evidence="1">
    <location>
        <begin position="1"/>
        <end position="21"/>
    </location>
</feature>
<comment type="caution">
    <text evidence="2">The sequence shown here is derived from an EMBL/GenBank/DDBJ whole genome shotgun (WGS) entry which is preliminary data.</text>
</comment>
<gene>
    <name evidence="2" type="ORF">ParKJ_23270</name>
</gene>
<evidence type="ECO:0000313" key="3">
    <source>
        <dbReference type="Proteomes" id="UP001246473"/>
    </source>
</evidence>
<protein>
    <recommendedName>
        <fullName evidence="4">Lipoprotein</fullName>
    </recommendedName>
</protein>
<accession>A0AAP5QBD4</accession>
<sequence length="149" mass="15302">MHTNRLRLAATISGICLLVAACDAFHPGPGASEIDGAVRRALDAENRGGINALVGSPLPTSADVDSVKRDGDCTKTGEQTFSCSVSIVRRASQPDGQGATLHAGLVFAKDVNGDWQTSDIDRALAVGAAKSVIDQVNHALPGQAASNPE</sequence>